<gene>
    <name evidence="10" type="ORF">AMD01_07745</name>
</gene>
<keyword evidence="7" id="KW-0479">Metal-binding</keyword>
<comment type="cofactor">
    <cofactor evidence="1">
        <name>Co(2+)</name>
        <dbReference type="ChEBI" id="CHEBI:48828"/>
    </cofactor>
</comment>
<evidence type="ECO:0000313" key="11">
    <source>
        <dbReference type="Proteomes" id="UP000037558"/>
    </source>
</evidence>
<evidence type="ECO:0000256" key="7">
    <source>
        <dbReference type="ARBA" id="ARBA00022723"/>
    </source>
</evidence>
<keyword evidence="6" id="KW-0645">Protease</keyword>
<comment type="similarity">
    <text evidence="4">Belongs to the peptidase M29 family.</text>
</comment>
<accession>A0A0M0L6V2</accession>
<evidence type="ECO:0000256" key="4">
    <source>
        <dbReference type="ARBA" id="ARBA00008236"/>
    </source>
</evidence>
<sequence>MKDPRIEKLAKNLINYSVRLQKGEKVLIENFGLQRELVNALVKEAYAAGGFPFVSLKDHSVDRSLLMGAQKEHFDMIADFEANVMSNMDAYIGLRAGDNISEHSDVPAESMKVHGETVGKKVHRDIRVPKTKWVVLRYPTNSMAQLAKMSTEAFEDFYFNVCNLDYAKMDKAMDALESLMNRTDKVRLVGPGTDLTFSIKDIPAVKCAGQMNIPDGEVYTAPVRDSVNGTITYNTPSPYQGFTFENVQLTFRDGKIVEATANDSERINKIFDTDEGARYIGEFAIGVNPYIQHPMQDILFDEKIDGSFHFTPGECYEDAYNGNKSNIHWDMVMIQRPEYGGGEIYFDDVLIRKDGLFVVPELEGLNPENLK</sequence>
<dbReference type="Proteomes" id="UP000037558">
    <property type="component" value="Unassembled WGS sequence"/>
</dbReference>
<dbReference type="PANTHER" id="PTHR34448:SF1">
    <property type="entry name" value="BLL6088 PROTEIN"/>
    <property type="match status" value="1"/>
</dbReference>
<proteinExistence type="inferred from homology"/>
<dbReference type="AlphaFoldDB" id="A0A0M0L6V2"/>
<dbReference type="RefSeq" id="WP_053400814.1">
    <property type="nucleotide sequence ID" value="NZ_JAUKEN010000001.1"/>
</dbReference>
<dbReference type="GO" id="GO:0008237">
    <property type="term" value="F:metallopeptidase activity"/>
    <property type="evidence" value="ECO:0007669"/>
    <property type="project" value="UniProtKB-KW"/>
</dbReference>
<dbReference type="Pfam" id="PF02073">
    <property type="entry name" value="Peptidase_M29"/>
    <property type="match status" value="1"/>
</dbReference>
<dbReference type="PATRIC" id="fig|284581.3.peg.3599"/>
<keyword evidence="9" id="KW-0482">Metalloprotease</keyword>
<dbReference type="PANTHER" id="PTHR34448">
    <property type="entry name" value="AMINOPEPTIDASE"/>
    <property type="match status" value="1"/>
</dbReference>
<dbReference type="GO" id="GO:0004177">
    <property type="term" value="F:aminopeptidase activity"/>
    <property type="evidence" value="ECO:0007669"/>
    <property type="project" value="UniProtKB-KW"/>
</dbReference>
<keyword evidence="8" id="KW-0378">Hydrolase</keyword>
<comment type="cofactor">
    <cofactor evidence="3">
        <name>Zn(2+)</name>
        <dbReference type="ChEBI" id="CHEBI:29105"/>
    </cofactor>
</comment>
<evidence type="ECO:0000256" key="8">
    <source>
        <dbReference type="ARBA" id="ARBA00022801"/>
    </source>
</evidence>
<keyword evidence="11" id="KW-1185">Reference proteome</keyword>
<dbReference type="InterPro" id="IPR000787">
    <property type="entry name" value="Peptidase_M29"/>
</dbReference>
<dbReference type="SUPFAM" id="SSF144052">
    <property type="entry name" value="Thermophilic metalloprotease-like"/>
    <property type="match status" value="1"/>
</dbReference>
<dbReference type="InterPro" id="IPR035097">
    <property type="entry name" value="M29_N-terminal"/>
</dbReference>
<organism evidence="10 11">
    <name type="scientific">Priestia koreensis</name>
    <dbReference type="NCBI Taxonomy" id="284581"/>
    <lineage>
        <taxon>Bacteria</taxon>
        <taxon>Bacillati</taxon>
        <taxon>Bacillota</taxon>
        <taxon>Bacilli</taxon>
        <taxon>Bacillales</taxon>
        <taxon>Bacillaceae</taxon>
        <taxon>Priestia</taxon>
    </lineage>
</organism>
<evidence type="ECO:0000256" key="6">
    <source>
        <dbReference type="ARBA" id="ARBA00022670"/>
    </source>
</evidence>
<dbReference type="GO" id="GO:0006508">
    <property type="term" value="P:proteolysis"/>
    <property type="evidence" value="ECO:0007669"/>
    <property type="project" value="UniProtKB-KW"/>
</dbReference>
<dbReference type="EMBL" id="LILC01000011">
    <property type="protein sequence ID" value="KOO46806.1"/>
    <property type="molecule type" value="Genomic_DNA"/>
</dbReference>
<dbReference type="OrthoDB" id="9803993at2"/>
<name>A0A0M0L6V2_9BACI</name>
<evidence type="ECO:0000256" key="1">
    <source>
        <dbReference type="ARBA" id="ARBA00001941"/>
    </source>
</evidence>
<dbReference type="Gene3D" id="3.40.1830.10">
    <property type="entry name" value="Thermophilic metalloprotease (M29)"/>
    <property type="match status" value="1"/>
</dbReference>
<dbReference type="InterPro" id="IPR052170">
    <property type="entry name" value="M29_Exopeptidase"/>
</dbReference>
<evidence type="ECO:0000256" key="2">
    <source>
        <dbReference type="ARBA" id="ARBA00001946"/>
    </source>
</evidence>
<dbReference type="GO" id="GO:0046872">
    <property type="term" value="F:metal ion binding"/>
    <property type="evidence" value="ECO:0007669"/>
    <property type="project" value="UniProtKB-KW"/>
</dbReference>
<evidence type="ECO:0000256" key="9">
    <source>
        <dbReference type="ARBA" id="ARBA00023049"/>
    </source>
</evidence>
<comment type="caution">
    <text evidence="10">The sequence shown here is derived from an EMBL/GenBank/DDBJ whole genome shotgun (WGS) entry which is preliminary data.</text>
</comment>
<keyword evidence="5 10" id="KW-0031">Aminopeptidase</keyword>
<reference evidence="11" key="1">
    <citation type="submission" date="2015-08" db="EMBL/GenBank/DDBJ databases">
        <title>Fjat-14210 dsm16467.</title>
        <authorList>
            <person name="Liu B."/>
            <person name="Wang J."/>
            <person name="Zhu Y."/>
            <person name="Liu G."/>
            <person name="Chen Q."/>
            <person name="Chen Z."/>
            <person name="Lan J."/>
            <person name="Che J."/>
            <person name="Ge C."/>
            <person name="Shi H."/>
            <person name="Pan Z."/>
            <person name="Liu X."/>
        </authorList>
    </citation>
    <scope>NUCLEOTIDE SEQUENCE [LARGE SCALE GENOMIC DNA]</scope>
    <source>
        <strain evidence="11">DSM 16467</strain>
    </source>
</reference>
<evidence type="ECO:0000256" key="3">
    <source>
        <dbReference type="ARBA" id="ARBA00001947"/>
    </source>
</evidence>
<evidence type="ECO:0000313" key="10">
    <source>
        <dbReference type="EMBL" id="KOO46806.1"/>
    </source>
</evidence>
<dbReference type="STRING" id="284581.AMD01_07745"/>
<protein>
    <submittedName>
        <fullName evidence="10">Aminopeptidase</fullName>
    </submittedName>
</protein>
<comment type="cofactor">
    <cofactor evidence="2">
        <name>Mg(2+)</name>
        <dbReference type="ChEBI" id="CHEBI:18420"/>
    </cofactor>
</comment>
<evidence type="ECO:0000256" key="5">
    <source>
        <dbReference type="ARBA" id="ARBA00022438"/>
    </source>
</evidence>